<sequence length="506" mass="58240">KKDIEDKLKEEGADIIPFSYFSPTKIKKAEKVIQDFLQEKGFALGRVEVKTEKKDDEINVIFNVKAGGKLRIASIEIIGNNSVPDSILIRGIKSLKRLTFLNIPYLKKTVYSSESLKKAREELREKYLNLGFLDVDVKPAKIEVVEGRGLFGQKKKMIKVIFQVSEGNIYRIGDIKIEGNKAFPKDLLRRLIILRKNQIYSLQKREDSVKNLQDIYGSKGYIYAQIIPVEDPKPEEHRVDITFRIIENNRVRLHRLSFKGNTYTLDKVLRREFLIAEGDFFNITAFKDSILRLRQLGLVDIKQNPDFKPVGEDKMDVVVHVEEMHRNQIFFNAGYGGYFGYFVGGSLATTNFMGRGENISLFIQYGTRYKSYSLSFTEPYVLDKPLFLTMNIHNTLSIYPFMFTRQMKGGGLSLGLKKGFWHVDFSYSNDYISLSDVNENYISSLPEFYRLIWFSNMRIAAISPVIYRTSVDSPIWPAAGTLYLYGVKLATKAIGSETDFISNWFE</sequence>
<evidence type="ECO:0000259" key="9">
    <source>
        <dbReference type="PROSITE" id="PS51779"/>
    </source>
</evidence>
<keyword evidence="7" id="KW-0998">Cell outer membrane</keyword>
<evidence type="ECO:0000256" key="6">
    <source>
        <dbReference type="ARBA" id="ARBA00023136"/>
    </source>
</evidence>
<dbReference type="InterPro" id="IPR023707">
    <property type="entry name" value="OM_assembly_BamA"/>
</dbReference>
<keyword evidence="2" id="KW-1134">Transmembrane beta strand</keyword>
<dbReference type="InterPro" id="IPR034746">
    <property type="entry name" value="POTRA"/>
</dbReference>
<dbReference type="AlphaFoldDB" id="A0A7C5DAW2"/>
<gene>
    <name evidence="10" type="primary">bamA</name>
    <name evidence="10" type="ORF">ENL19_01920</name>
</gene>
<dbReference type="Pfam" id="PF01103">
    <property type="entry name" value="Omp85"/>
    <property type="match status" value="1"/>
</dbReference>
<dbReference type="Proteomes" id="UP000886110">
    <property type="component" value="Unassembled WGS sequence"/>
</dbReference>
<feature type="non-terminal residue" evidence="10">
    <location>
        <position position="506"/>
    </location>
</feature>
<dbReference type="NCBIfam" id="TIGR03303">
    <property type="entry name" value="OM_YaeT"/>
    <property type="match status" value="1"/>
</dbReference>
<keyword evidence="3" id="KW-0812">Transmembrane</keyword>
<protein>
    <recommendedName>
        <fullName evidence="8">Outer membrane protein assembly factor BamA</fullName>
    </recommendedName>
</protein>
<evidence type="ECO:0000256" key="2">
    <source>
        <dbReference type="ARBA" id="ARBA00022452"/>
    </source>
</evidence>
<evidence type="ECO:0000256" key="8">
    <source>
        <dbReference type="NCBIfam" id="TIGR03303"/>
    </source>
</evidence>
<reference evidence="10" key="1">
    <citation type="journal article" date="2020" name="mSystems">
        <title>Genome- and Community-Level Interaction Insights into Carbon Utilization and Element Cycling Functions of Hydrothermarchaeota in Hydrothermal Sediment.</title>
        <authorList>
            <person name="Zhou Z."/>
            <person name="Liu Y."/>
            <person name="Xu W."/>
            <person name="Pan J."/>
            <person name="Luo Z.H."/>
            <person name="Li M."/>
        </authorList>
    </citation>
    <scope>NUCLEOTIDE SEQUENCE [LARGE SCALE GENOMIC DNA]</scope>
    <source>
        <strain evidence="10">HyVt-74</strain>
    </source>
</reference>
<keyword evidence="5" id="KW-0677">Repeat</keyword>
<dbReference type="Gene3D" id="2.40.160.50">
    <property type="entry name" value="membrane protein fhac: a member of the omp85/tpsb transporter family"/>
    <property type="match status" value="1"/>
</dbReference>
<dbReference type="GO" id="GO:0071709">
    <property type="term" value="P:membrane assembly"/>
    <property type="evidence" value="ECO:0007669"/>
    <property type="project" value="InterPro"/>
</dbReference>
<dbReference type="InterPro" id="IPR039910">
    <property type="entry name" value="D15-like"/>
</dbReference>
<dbReference type="PANTHER" id="PTHR12815">
    <property type="entry name" value="SORTING AND ASSEMBLY MACHINERY SAMM50 PROTEIN FAMILY MEMBER"/>
    <property type="match status" value="1"/>
</dbReference>
<dbReference type="PROSITE" id="PS51779">
    <property type="entry name" value="POTRA"/>
    <property type="match status" value="1"/>
</dbReference>
<keyword evidence="4" id="KW-0732">Signal</keyword>
<dbReference type="InterPro" id="IPR010827">
    <property type="entry name" value="BamA/TamA_POTRA"/>
</dbReference>
<comment type="caution">
    <text evidence="10">The sequence shown here is derived from an EMBL/GenBank/DDBJ whole genome shotgun (WGS) entry which is preliminary data.</text>
</comment>
<keyword evidence="6" id="KW-0472">Membrane</keyword>
<feature type="domain" description="POTRA" evidence="9">
    <location>
        <begin position="170"/>
        <end position="248"/>
    </location>
</feature>
<dbReference type="InterPro" id="IPR000184">
    <property type="entry name" value="Bac_surfAg_D15"/>
</dbReference>
<dbReference type="Pfam" id="PF07244">
    <property type="entry name" value="POTRA"/>
    <property type="match status" value="4"/>
</dbReference>
<evidence type="ECO:0000256" key="1">
    <source>
        <dbReference type="ARBA" id="ARBA00004370"/>
    </source>
</evidence>
<accession>A0A7C5DAW2</accession>
<name>A0A7C5DAW2_UNCW3</name>
<evidence type="ECO:0000256" key="4">
    <source>
        <dbReference type="ARBA" id="ARBA00022729"/>
    </source>
</evidence>
<dbReference type="PANTHER" id="PTHR12815:SF47">
    <property type="entry name" value="TRANSLOCATION AND ASSEMBLY MODULE SUBUNIT TAMA"/>
    <property type="match status" value="1"/>
</dbReference>
<comment type="subcellular location">
    <subcellularLocation>
        <location evidence="1">Membrane</location>
    </subcellularLocation>
</comment>
<evidence type="ECO:0000313" key="10">
    <source>
        <dbReference type="EMBL" id="HHE04802.1"/>
    </source>
</evidence>
<proteinExistence type="predicted"/>
<evidence type="ECO:0000256" key="7">
    <source>
        <dbReference type="ARBA" id="ARBA00023237"/>
    </source>
</evidence>
<dbReference type="Gene3D" id="3.10.20.310">
    <property type="entry name" value="membrane protein fhac"/>
    <property type="match status" value="4"/>
</dbReference>
<dbReference type="EMBL" id="DRTB01000142">
    <property type="protein sequence ID" value="HHE04802.1"/>
    <property type="molecule type" value="Genomic_DNA"/>
</dbReference>
<feature type="non-terminal residue" evidence="10">
    <location>
        <position position="1"/>
    </location>
</feature>
<organism evidence="10">
    <name type="scientific">candidate division WOR-3 bacterium</name>
    <dbReference type="NCBI Taxonomy" id="2052148"/>
    <lineage>
        <taxon>Bacteria</taxon>
        <taxon>Bacteria division WOR-3</taxon>
    </lineage>
</organism>
<evidence type="ECO:0000256" key="5">
    <source>
        <dbReference type="ARBA" id="ARBA00022737"/>
    </source>
</evidence>
<dbReference type="GO" id="GO:0009279">
    <property type="term" value="C:cell outer membrane"/>
    <property type="evidence" value="ECO:0007669"/>
    <property type="project" value="UniProtKB-UniRule"/>
</dbReference>
<evidence type="ECO:0000256" key="3">
    <source>
        <dbReference type="ARBA" id="ARBA00022692"/>
    </source>
</evidence>